<keyword evidence="1" id="KW-0175">Coiled coil</keyword>
<gene>
    <name evidence="3" type="ORF">LNINA_LOCUS11944</name>
</gene>
<accession>A0AAV1JTS4</accession>
<feature type="region of interest" description="Disordered" evidence="2">
    <location>
        <begin position="2576"/>
        <end position="2612"/>
    </location>
</feature>
<dbReference type="EMBL" id="CAVLEF010000182">
    <property type="protein sequence ID" value="CAK1552919.1"/>
    <property type="molecule type" value="Genomic_DNA"/>
</dbReference>
<feature type="compositionally biased region" description="Low complexity" evidence="2">
    <location>
        <begin position="1861"/>
        <end position="1870"/>
    </location>
</feature>
<sequence>MFPMSKCSSDMETGKMPDEIASAVAAVSDEIGDILKDELGDADRADRIGAELAGLRAELGLLAGLADDPPQEFATLFEMTIGHRGSASGSSSSSSWSGARGAKARRTSRPQRTQRRRPIAKGKEMCRRRSIAARRAASMRVRRIEVVSDASDVGADSDSDDQWTELDDSSASSDKDGAGVDDICPGYQDKGSQVEPPAMGQFLLPLLSAEPPSEPDHFLIRHEDILQLLASAEESVRDDLPLEDDVLDSQPDLLTENMFDCEEPVVTPEDEAALLHFVCETEQADANAQSRVFKPVEEWLLGVYHSWCEISALMYTLIGTNMSVEMVKSSWSYRARFGCHCRLCLSAANNVAALRHSLIDIVRELAHVSSTSGVAGALVKMLCLNCSELTPAHWHLQRIKVPDEGAEIIHQHLTRLAQQNETAEQFVNRVCLCRSYYRPFEKQYAVERFFKILENFKAASTITFKVELIPPEGSAPEQWSWMTAARRRLARCLAAHHRNNTAHRLADMAARTAPTDLSAWAEYKHRCDCLSPRIVCAQQRKQLLRISFFGMMHAVNKYNGKDDPDEKPLNDLKLETAGRELQQGVGTGAKPPDSMEQQLEMVKANMDMDLSDSNSNDLDDLTESDNSLTSVRSERSISSLSGSSLDSASELLVLAACAVEGGGAGGEGAGELCRTVRHLMRSIASIERLMDRVLKHCDDWPGTGKDAPDARKRVDIGLSEVDRKLMAMYRRLPEVHRRQLQVYRRQKKLSTVCTALVGTIAPPPPTPGSPPTEPPRLPPTSLCPEYHLQRFKEVRRKVMHMRDQQLYYHRLRMWLEDQLRQERESLPDSTVTLIDDLPKRKLRAISSKLPRLVAPKRKLKSVPPISKSQKILQLLKSKSHVDRSPYKEIDDNLKTEVEPPDAFPLEKDVSDTDTIVGEKDAELCKEMKDCLAKFANFALHTLDNNLQEKYPDSVSPPLQEMSPTTSDSMPVYQKNRILPVSQFLKEDKDIDKDSNVFKYVTFGLEIKKAMEECQNIINTYNSAESEKDKEEDPLSLEQIVEVMMNLEKSSPELLEKIEADDLHLYVTNGNKLTEIVENMPQILANMPEIASKLSEFANANFELPEFASIMNSLPEVNTDAQLTPETLKQIRELKLSKRDAVKVTKNTAKRKNKPRVWSDEDDFEGNSGKEEDVSKVIDYVKKIPVLAMCVEDKDITPRVWSEEDDFVGDSDSGKEEAVSKVIDYVNKSPVLAKCLEDKDITISKNVNSESFLKAATLFEKAVKDALSMEELKGVMRSKFTFWKEFVATKVKTIPVEFLQNEVEGMLEKFYSHIQDMTCKQHGPEIDKLIEKAEEARETVERDSDEEGCMQSKESLKQITKLLSTSAGNTFDLLIMKLPKMSQDKKTSIKSLKFKYYDVIKRCSDSQQLAAWILLNPETATNVIQELTGMPVTKVDNVPDFTTIPNEIKIDYFMNRLREMNRNYMRSIPKNSLCGDQWLVMLYKLEEVEKCIKDSFLKLKQETTKPTPKQNQNQPSEAEILAAKGLSKIIGKANVKPVKKVTPTPVKVEKPETKEKEDKKSKNEALLAKCEAILTSKGEKSLLDSFYTIKSYITQGLPVPETYKKHVISICSSIDARLLDEDIEDTLKVEEDKNLSVIGSQNPELLAKYSAQALRNAKQTLNAVAFRNIKNGEECDTPKSNCKYTNDCTCESCKSEREKRERKPMLKAKPVQKPCENGVHQPHFCKVGHGAPPAPNQPGGCSSENPDQPCSCCYCTVFGHAPPLTTPVPRNFNETRERLRSILNKKKQKCKSNGDSQSPTAETDRPKIQPVHRPPALPKTLPPNLTPQAQQKKQIIDKQQKQLADQMAKMVVTDKPESKPKPVQNPVAQNQQVAVNTEGKVNANAMEQIRWQQMKQQQQAQQLQQQAMLQQQAQMQQQQRQQRQQLQQMLQQQPQQQKKPEPIYDLPIHNKPTLTPQQQQQIRQQQIQQQQQQILQQQQAQQQQAQQQLQQQQMQQQQQQAQMLQQQHLQQMQQRQSRPQQQLSINSRDTSVFSTSSQCSSGSCWRGRGACSNRVEDPRDLDALLQYIEGPARHVDRGKKRAKKQRQKAKKMESRLVRDVMSLREELKRLRELSYEERGAHVMSAILVRRAKASLQQMQKAKNKCKKLKMTLAQQTKLKEASEDLERMTFIFNNTAKELESVMKQYFDTGSRLEQAERQLAEARAMQGIKDHEQNHILIKVKMEEDKKFFKEFMEKQLQCVGLSDAQSTDSGNNGGMVRVTRMGNGATIQAELNQSSIMDMLEEAHQAKKQADKKQSWEQAIAHINQLAKGKKKQKEAQAQAKLEEKKQKDEQKQEAREEPPPLSKKQRKLLAKQQAEEEERKRQQELQKQQEAKTKNERREQKQEAKQDIKKEKKTDKKEEKVKKKEEKKETKKPEKEKKEVKADKSAPTAKSKTQQQQTQQQTQQPNNSKKEKKKEQNQKQVINITPDTTIEVVNNNKKVGNSNESEKPASCSIMEQLSCGVQVADLRLPPGITLTRVHPNEKRETPPIKSVPLWKCNQLPATPTPVARPPPVINAEPSLMMFSTAQPDPPKTIIVPEPPPPPAPAKSKKAKKKAKKSTENAEVKPDPPKMVTLRNPMFHPNLPPVQISNAAPKKPDIRIPDPIPMPPAPCQATITPTSNGMYTIRNPLMSMMHQQTLMGIKQQPQNYQPQYYNAPYQPTYVVEQKEEFPNRLLNLASFTQKNDEGYSLFKTNEDNQQRSFLAPDFYEPKVSPNPIGTRPNDSLFANPIPEPIGTPLKREEEKQEYSIYTPFGQEDRNVFRNALFNDKKEEAMPNGDQLPYFQRLRAGSQLNNEVSIHYVSDSKFYKGQERYAEMPPPQIDGRQSVFSHGWPDPLHQHTSMQSSTSSVTCESACDSGGASPPDHHMPPPHPPESSVFLPDRNITNLSTLEVTDREIESFKRFDYFFEPPQHKPKVQLDVRDIAAALRQNQK</sequence>
<protein>
    <submittedName>
        <fullName evidence="3">Uncharacterized protein</fullName>
    </submittedName>
</protein>
<feature type="compositionally biased region" description="Low complexity" evidence="2">
    <location>
        <begin position="2009"/>
        <end position="2022"/>
    </location>
</feature>
<reference evidence="3 4" key="1">
    <citation type="submission" date="2023-11" db="EMBL/GenBank/DDBJ databases">
        <authorList>
            <person name="Okamura Y."/>
        </authorList>
    </citation>
    <scope>NUCLEOTIDE SEQUENCE [LARGE SCALE GENOMIC DNA]</scope>
</reference>
<feature type="region of interest" description="Disordered" evidence="2">
    <location>
        <begin position="2872"/>
        <end position="2916"/>
    </location>
</feature>
<name>A0AAV1JTS4_9NEOP</name>
<evidence type="ECO:0000313" key="3">
    <source>
        <dbReference type="EMBL" id="CAK1552919.1"/>
    </source>
</evidence>
<feature type="region of interest" description="Disordered" evidence="2">
    <location>
        <begin position="84"/>
        <end position="127"/>
    </location>
</feature>
<dbReference type="PANTHER" id="PTHR36812">
    <property type="entry name" value="NEUROFILAMENT TRIPLET M PROTEIN-LIKE PROTEIN"/>
    <property type="match status" value="1"/>
</dbReference>
<feature type="compositionally biased region" description="Polar residues" evidence="2">
    <location>
        <begin position="1790"/>
        <end position="1800"/>
    </location>
</feature>
<evidence type="ECO:0000256" key="2">
    <source>
        <dbReference type="SAM" id="MobiDB-lite"/>
    </source>
</evidence>
<evidence type="ECO:0000313" key="4">
    <source>
        <dbReference type="Proteomes" id="UP001497472"/>
    </source>
</evidence>
<comment type="caution">
    <text evidence="3">The sequence shown here is derived from an EMBL/GenBank/DDBJ whole genome shotgun (WGS) entry which is preliminary data.</text>
</comment>
<feature type="region of interest" description="Disordered" evidence="2">
    <location>
        <begin position="149"/>
        <end position="196"/>
    </location>
</feature>
<feature type="compositionally biased region" description="Basic and acidic residues" evidence="2">
    <location>
        <begin position="2355"/>
        <end position="2426"/>
    </location>
</feature>
<feature type="compositionally biased region" description="Basic and acidic residues" evidence="2">
    <location>
        <begin position="2598"/>
        <end position="2609"/>
    </location>
</feature>
<dbReference type="PANTHER" id="PTHR36812:SF9">
    <property type="entry name" value="MYB-LIKE PROTEIN X ISOFORM X1"/>
    <property type="match status" value="1"/>
</dbReference>
<organism evidence="3 4">
    <name type="scientific">Leptosia nina</name>
    <dbReference type="NCBI Taxonomy" id="320188"/>
    <lineage>
        <taxon>Eukaryota</taxon>
        <taxon>Metazoa</taxon>
        <taxon>Ecdysozoa</taxon>
        <taxon>Arthropoda</taxon>
        <taxon>Hexapoda</taxon>
        <taxon>Insecta</taxon>
        <taxon>Pterygota</taxon>
        <taxon>Neoptera</taxon>
        <taxon>Endopterygota</taxon>
        <taxon>Lepidoptera</taxon>
        <taxon>Glossata</taxon>
        <taxon>Ditrysia</taxon>
        <taxon>Papilionoidea</taxon>
        <taxon>Pieridae</taxon>
        <taxon>Pierinae</taxon>
        <taxon>Leptosia</taxon>
    </lineage>
</organism>
<feature type="region of interest" description="Disordered" evidence="2">
    <location>
        <begin position="1924"/>
        <end position="1960"/>
    </location>
</feature>
<dbReference type="Proteomes" id="UP001497472">
    <property type="component" value="Unassembled WGS sequence"/>
</dbReference>
<feature type="coiled-coil region" evidence="1">
    <location>
        <begin position="2074"/>
        <end position="2157"/>
    </location>
</feature>
<proteinExistence type="predicted"/>
<feature type="region of interest" description="Disordered" evidence="2">
    <location>
        <begin position="2307"/>
        <end position="2470"/>
    </location>
</feature>
<feature type="compositionally biased region" description="Low complexity" evidence="2">
    <location>
        <begin position="2435"/>
        <end position="2449"/>
    </location>
</feature>
<feature type="region of interest" description="Disordered" evidence="2">
    <location>
        <begin position="609"/>
        <end position="642"/>
    </location>
</feature>
<feature type="compositionally biased region" description="Low complexity" evidence="2">
    <location>
        <begin position="1924"/>
        <end position="1936"/>
    </location>
</feature>
<evidence type="ECO:0000256" key="1">
    <source>
        <dbReference type="SAM" id="Coils"/>
    </source>
</evidence>
<feature type="compositionally biased region" description="Basic residues" evidence="2">
    <location>
        <begin position="102"/>
        <end position="120"/>
    </location>
</feature>
<feature type="compositionally biased region" description="Basic residues" evidence="2">
    <location>
        <begin position="2588"/>
        <end position="2597"/>
    </location>
</feature>
<feature type="compositionally biased region" description="Low complexity" evidence="2">
    <location>
        <begin position="2878"/>
        <end position="2888"/>
    </location>
</feature>
<feature type="region of interest" description="Disordered" evidence="2">
    <location>
        <begin position="2009"/>
        <end position="2038"/>
    </location>
</feature>
<feature type="compositionally biased region" description="Pro residues" evidence="2">
    <location>
        <begin position="1811"/>
        <end position="1824"/>
    </location>
</feature>
<feature type="region of interest" description="Disordered" evidence="2">
    <location>
        <begin position="1781"/>
        <end position="1870"/>
    </location>
</feature>
<feature type="compositionally biased region" description="Low complexity" evidence="2">
    <location>
        <begin position="624"/>
        <end position="642"/>
    </location>
</feature>
<feature type="compositionally biased region" description="Low complexity" evidence="2">
    <location>
        <begin position="84"/>
        <end position="101"/>
    </location>
</feature>
<feature type="compositionally biased region" description="Basic and acidic residues" evidence="2">
    <location>
        <begin position="2322"/>
        <end position="2340"/>
    </location>
</feature>
<feature type="compositionally biased region" description="Acidic residues" evidence="2">
    <location>
        <begin position="155"/>
        <end position="168"/>
    </location>
</feature>
<keyword evidence="4" id="KW-1185">Reference proteome</keyword>